<proteinExistence type="predicted"/>
<organism evidence="1 2">
    <name type="scientific">Lactobacillus equicursoris 66c</name>
    <dbReference type="NCBI Taxonomy" id="872326"/>
    <lineage>
        <taxon>Bacteria</taxon>
        <taxon>Bacillati</taxon>
        <taxon>Bacillota</taxon>
        <taxon>Bacilli</taxon>
        <taxon>Lactobacillales</taxon>
        <taxon>Lactobacillaceae</taxon>
        <taxon>Lactobacillus</taxon>
    </lineage>
</organism>
<dbReference type="Proteomes" id="UP000009325">
    <property type="component" value="Unassembled WGS sequence"/>
</dbReference>
<evidence type="ECO:0000313" key="2">
    <source>
        <dbReference type="Proteomes" id="UP000009325"/>
    </source>
</evidence>
<reference evidence="1 2" key="1">
    <citation type="submission" date="2012-08" db="EMBL/GenBank/DDBJ databases">
        <title>Draft Genome Sequences of Lactobacillus equicursoris CIP 110162T, isolated from thoroughbred racehorse feces and Lactobacillus sp. CRBIP 24.137 isolated from urine of human.</title>
        <authorList>
            <person name="Cousin S."/>
            <person name="Loux V."/>
            <person name="Ma L."/>
            <person name="Creno S."/>
            <person name="Clermont D."/>
            <person name="Bizet C."/>
            <person name="Bouchier C."/>
        </authorList>
    </citation>
    <scope>NUCLEOTIDE SEQUENCE [LARGE SCALE GENOMIC DNA]</scope>
    <source>
        <strain evidence="1 2">66c</strain>
    </source>
</reference>
<evidence type="ECO:0000313" key="1">
    <source>
        <dbReference type="EMBL" id="CCK82997.1"/>
    </source>
</evidence>
<name>K0NDT3_9LACO</name>
<dbReference type="AlphaFoldDB" id="K0NDT3"/>
<sequence length="34" mass="3617">MSTGLDLGEICPQSMSTGLIFAENRPRSMSTKTG</sequence>
<accession>K0NDT3</accession>
<dbReference type="EMBL" id="CALZ01000030">
    <property type="protein sequence ID" value="CCK82997.1"/>
    <property type="molecule type" value="Genomic_DNA"/>
</dbReference>
<protein>
    <submittedName>
        <fullName evidence="1">Uncharacterized protein</fullName>
    </submittedName>
</protein>
<comment type="caution">
    <text evidence="1">The sequence shown here is derived from an EMBL/GenBank/DDBJ whole genome shotgun (WGS) entry which is preliminary data.</text>
</comment>
<gene>
    <name evidence="1" type="ORF">BN146_01750</name>
</gene>